<proteinExistence type="predicted"/>
<dbReference type="Proteomes" id="UP001500547">
    <property type="component" value="Unassembled WGS sequence"/>
</dbReference>
<protein>
    <submittedName>
        <fullName evidence="1">Uncharacterized protein</fullName>
    </submittedName>
</protein>
<gene>
    <name evidence="1" type="ORF">GCM10025770_17460</name>
</gene>
<keyword evidence="2" id="KW-1185">Reference proteome</keyword>
<reference evidence="2" key="1">
    <citation type="journal article" date="2019" name="Int. J. Syst. Evol. Microbiol.">
        <title>The Global Catalogue of Microorganisms (GCM) 10K type strain sequencing project: providing services to taxonomists for standard genome sequencing and annotation.</title>
        <authorList>
            <consortium name="The Broad Institute Genomics Platform"/>
            <consortium name="The Broad Institute Genome Sequencing Center for Infectious Disease"/>
            <person name="Wu L."/>
            <person name="Ma J."/>
        </authorList>
    </citation>
    <scope>NUCLEOTIDE SEQUENCE [LARGE SCALE GENOMIC DNA]</scope>
    <source>
        <strain evidence="2">JCM 18715</strain>
    </source>
</reference>
<name>A0ABP9QM28_9RHOO</name>
<evidence type="ECO:0000313" key="1">
    <source>
        <dbReference type="EMBL" id="GAA5164133.1"/>
    </source>
</evidence>
<organism evidence="1 2">
    <name type="scientific">Viridibacterium curvum</name>
    <dbReference type="NCBI Taxonomy" id="1101404"/>
    <lineage>
        <taxon>Bacteria</taxon>
        <taxon>Pseudomonadati</taxon>
        <taxon>Pseudomonadota</taxon>
        <taxon>Betaproteobacteria</taxon>
        <taxon>Rhodocyclales</taxon>
        <taxon>Rhodocyclaceae</taxon>
        <taxon>Viridibacterium</taxon>
    </lineage>
</organism>
<accession>A0ABP9QM28</accession>
<sequence length="389" mass="44219">MVVSPTSSLLTQAVLQTFQQTQKSETSKKIHESLKRRQLAEKAKKIFRERDEREREFVAQYGHARPPLAIKAFGDKMMVAIGGGLYQQTREGIYTFLDAIHDHALHFFGEPMLEAEERKPLNERHPALQWMAAYVENHNKVIASDNVGLKTSQIGAGAAWYRFAYDLYTIRDNAKLEAELKRRLINADEFQGARHELWVAALSVAAGFTLEFEDESNNSTKHPEFVGTNKFSGIRIAVEAKSRRRKSAYGYMGGKDIQPGEIVDIRQLVVDAFTKKNDLPLYVFVDVNLPSADTETYQRWLDEIDQTMADLAQEGYADPAPANVVFFSNDPSHYLRDEQIGKPQDCLWIKPFEATNPATPHPEINDVASLYMNAWRQRAVPPIDFPNLD</sequence>
<comment type="caution">
    <text evidence="1">The sequence shown here is derived from an EMBL/GenBank/DDBJ whole genome shotgun (WGS) entry which is preliminary data.</text>
</comment>
<evidence type="ECO:0000313" key="2">
    <source>
        <dbReference type="Proteomes" id="UP001500547"/>
    </source>
</evidence>
<dbReference type="EMBL" id="BAABLD010000008">
    <property type="protein sequence ID" value="GAA5164133.1"/>
    <property type="molecule type" value="Genomic_DNA"/>
</dbReference>